<dbReference type="Gene3D" id="3.30.70.330">
    <property type="match status" value="1"/>
</dbReference>
<organism evidence="4 5">
    <name type="scientific">Fonsecaea erecta</name>
    <dbReference type="NCBI Taxonomy" id="1367422"/>
    <lineage>
        <taxon>Eukaryota</taxon>
        <taxon>Fungi</taxon>
        <taxon>Dikarya</taxon>
        <taxon>Ascomycota</taxon>
        <taxon>Pezizomycotina</taxon>
        <taxon>Eurotiomycetes</taxon>
        <taxon>Chaetothyriomycetidae</taxon>
        <taxon>Chaetothyriales</taxon>
        <taxon>Herpotrichiellaceae</taxon>
        <taxon>Fonsecaea</taxon>
    </lineage>
</organism>
<dbReference type="EMBL" id="LVYI01000007">
    <property type="protein sequence ID" value="OAP57420.1"/>
    <property type="molecule type" value="Genomic_DNA"/>
</dbReference>
<evidence type="ECO:0000313" key="4">
    <source>
        <dbReference type="EMBL" id="OAP57420.1"/>
    </source>
</evidence>
<gene>
    <name evidence="4" type="ORF">AYL99_08158</name>
</gene>
<evidence type="ECO:0000256" key="2">
    <source>
        <dbReference type="SAM" id="MobiDB-lite"/>
    </source>
</evidence>
<dbReference type="InterPro" id="IPR054505">
    <property type="entry name" value="Myb_DNA-bind_8"/>
</dbReference>
<feature type="domain" description="RRM" evidence="3">
    <location>
        <begin position="190"/>
        <end position="267"/>
    </location>
</feature>
<feature type="region of interest" description="Disordered" evidence="2">
    <location>
        <begin position="135"/>
        <end position="154"/>
    </location>
</feature>
<evidence type="ECO:0000313" key="5">
    <source>
        <dbReference type="Proteomes" id="UP000078343"/>
    </source>
</evidence>
<dbReference type="InterPro" id="IPR035979">
    <property type="entry name" value="RBD_domain_sf"/>
</dbReference>
<evidence type="ECO:0000256" key="1">
    <source>
        <dbReference type="PROSITE-ProRule" id="PRU00176"/>
    </source>
</evidence>
<dbReference type="InterPro" id="IPR000504">
    <property type="entry name" value="RRM_dom"/>
</dbReference>
<dbReference type="AlphaFoldDB" id="A0A178ZCA5"/>
<dbReference type="Proteomes" id="UP000078343">
    <property type="component" value="Unassembled WGS sequence"/>
</dbReference>
<dbReference type="SUPFAM" id="SSF54928">
    <property type="entry name" value="RNA-binding domain, RBD"/>
    <property type="match status" value="1"/>
</dbReference>
<dbReference type="CDD" id="cd00590">
    <property type="entry name" value="RRM_SF"/>
    <property type="match status" value="1"/>
</dbReference>
<accession>A0A178ZCA5</accession>
<dbReference type="GO" id="GO:0003723">
    <property type="term" value="F:RNA binding"/>
    <property type="evidence" value="ECO:0007669"/>
    <property type="project" value="UniProtKB-UniRule"/>
</dbReference>
<protein>
    <recommendedName>
        <fullName evidence="3">RRM domain-containing protein</fullName>
    </recommendedName>
</protein>
<proteinExistence type="predicted"/>
<feature type="region of interest" description="Disordered" evidence="2">
    <location>
        <begin position="166"/>
        <end position="191"/>
    </location>
</feature>
<dbReference type="Pfam" id="PF22980">
    <property type="entry name" value="Myb_DNA-bind_8"/>
    <property type="match status" value="1"/>
</dbReference>
<feature type="compositionally biased region" description="Basic residues" evidence="2">
    <location>
        <begin position="75"/>
        <end position="87"/>
    </location>
</feature>
<dbReference type="OrthoDB" id="4154024at2759"/>
<evidence type="ECO:0000259" key="3">
    <source>
        <dbReference type="PROSITE" id="PS50102"/>
    </source>
</evidence>
<dbReference type="RefSeq" id="XP_018690787.1">
    <property type="nucleotide sequence ID" value="XM_018839666.1"/>
</dbReference>
<keyword evidence="5" id="KW-1185">Reference proteome</keyword>
<sequence>MAPFQADDNVLFMYHCLNSASGKIDWNAVAVATGSTRGAVEIRWRRLKKKIEENANTTQTTTPTPAQPPQGRKASQGKKQKTGGVKRKIQDVDNDDGDDQDDADVAGPPQVDGQVDIKPFSVRLRTRGKQVNYEPNACGVEDEDSSAITSSGDDDDYVVGAEAIKGAKRHKKAQPLPVKVQPRPGNAEGRRLNIRNLPCGITERDLRKFFTGFDVESVTLFPQWSDTRVAGHASLDLKSSEDAEEAVRALSHTPIRGQQVIMQVARNHNQTVMSKPANVLPQHQMCTKKGAAHMKGNDVQEKLLAVSEEKVRWSGMDPADIPLPSIEYSPPTSPLSDVFTTEEEAVVAEESRITLESLKPGMVITLPPRSQPQILNGTADCRTPKQGLLSSLISITSSPSAMTLSTTTRSVGKLHHQSLADNVEIRPEDSVSNIALRAEQDSVSQAATPTGIMANTVQFLKNLCFNTEHWHVESFETQRWRNFELEDDSAKEENTTASLTTVLEPSALELGLGMDRCIESALRAHVLKTFTRR</sequence>
<dbReference type="GeneID" id="30012326"/>
<dbReference type="PROSITE" id="PS50102">
    <property type="entry name" value="RRM"/>
    <property type="match status" value="1"/>
</dbReference>
<reference evidence="4 5" key="1">
    <citation type="submission" date="2016-04" db="EMBL/GenBank/DDBJ databases">
        <title>Draft genome of Fonsecaea erecta CBS 125763.</title>
        <authorList>
            <person name="Weiss V.A."/>
            <person name="Vicente V.A."/>
            <person name="Raittz R.T."/>
            <person name="Moreno L.F."/>
            <person name="De Souza E.M."/>
            <person name="Pedrosa F.O."/>
            <person name="Steffens M.B."/>
            <person name="Faoro H."/>
            <person name="Tadra-Sfeir M.Z."/>
            <person name="Najafzadeh M.J."/>
            <person name="Felipe M.S."/>
            <person name="Teixeira M."/>
            <person name="Sun J."/>
            <person name="Xi L."/>
            <person name="Gomes R."/>
            <person name="De Azevedo C.M."/>
            <person name="Salgado C.G."/>
            <person name="Da Silva M.B."/>
            <person name="Nascimento M.F."/>
            <person name="Queiroz-Telles F."/>
            <person name="Attili D.S."/>
            <person name="Gorbushina A."/>
        </authorList>
    </citation>
    <scope>NUCLEOTIDE SEQUENCE [LARGE SCALE GENOMIC DNA]</scope>
    <source>
        <strain evidence="4 5">CBS 125763</strain>
    </source>
</reference>
<dbReference type="Pfam" id="PF00076">
    <property type="entry name" value="RRM_1"/>
    <property type="match status" value="1"/>
</dbReference>
<name>A0A178ZCA5_9EURO</name>
<dbReference type="InterPro" id="IPR012677">
    <property type="entry name" value="Nucleotide-bd_a/b_plait_sf"/>
</dbReference>
<dbReference type="STRING" id="1367422.A0A178ZCA5"/>
<keyword evidence="1" id="KW-0694">RNA-binding</keyword>
<feature type="region of interest" description="Disordered" evidence="2">
    <location>
        <begin position="51"/>
        <end position="121"/>
    </location>
</feature>
<dbReference type="SMART" id="SM00360">
    <property type="entry name" value="RRM"/>
    <property type="match status" value="1"/>
</dbReference>
<feature type="compositionally biased region" description="Acidic residues" evidence="2">
    <location>
        <begin position="92"/>
        <end position="104"/>
    </location>
</feature>
<comment type="caution">
    <text evidence="4">The sequence shown here is derived from an EMBL/GenBank/DDBJ whole genome shotgun (WGS) entry which is preliminary data.</text>
</comment>